<reference evidence="8" key="1">
    <citation type="submission" date="2020-09" db="EMBL/GenBank/DDBJ databases">
        <authorList>
            <person name="Kikuchi T."/>
        </authorList>
    </citation>
    <scope>NUCLEOTIDE SEQUENCE</scope>
    <source>
        <strain evidence="8">SH1</strain>
    </source>
</reference>
<feature type="region of interest" description="Disordered" evidence="6">
    <location>
        <begin position="148"/>
        <end position="216"/>
    </location>
</feature>
<dbReference type="InterPro" id="IPR003954">
    <property type="entry name" value="RRM_euk-type"/>
</dbReference>
<dbReference type="Gene3D" id="3.30.70.330">
    <property type="match status" value="3"/>
</dbReference>
<dbReference type="InterPro" id="IPR051945">
    <property type="entry name" value="RRM_MRD1_RNA_proc_ribogen"/>
</dbReference>
<dbReference type="Proteomes" id="UP000614601">
    <property type="component" value="Unassembled WGS sequence"/>
</dbReference>
<keyword evidence="2" id="KW-0677">Repeat</keyword>
<dbReference type="PANTHER" id="PTHR48039:SF5">
    <property type="entry name" value="RNA-BINDING PROTEIN 28"/>
    <property type="match status" value="1"/>
</dbReference>
<evidence type="ECO:0000256" key="5">
    <source>
        <dbReference type="PROSITE-ProRule" id="PRU00176"/>
    </source>
</evidence>
<protein>
    <recommendedName>
        <fullName evidence="7">RRM domain-containing protein</fullName>
    </recommendedName>
</protein>
<dbReference type="GO" id="GO:0003729">
    <property type="term" value="F:mRNA binding"/>
    <property type="evidence" value="ECO:0007669"/>
    <property type="project" value="TreeGrafter"/>
</dbReference>
<dbReference type="AlphaFoldDB" id="A0A811K8H3"/>
<dbReference type="EMBL" id="CAJFCW020000002">
    <property type="protein sequence ID" value="CAG9093186.1"/>
    <property type="molecule type" value="Genomic_DNA"/>
</dbReference>
<accession>A0A811K8H3</accession>
<gene>
    <name evidence="8" type="ORF">BOKJ2_LOCUS3635</name>
</gene>
<feature type="compositionally biased region" description="Basic and acidic residues" evidence="6">
    <location>
        <begin position="530"/>
        <end position="539"/>
    </location>
</feature>
<dbReference type="InterPro" id="IPR000504">
    <property type="entry name" value="RRM_dom"/>
</dbReference>
<keyword evidence="4" id="KW-0539">Nucleus</keyword>
<sequence length="563" mass="64670">MNQKRRLNQNNIEDDKDDVVVKKKPNNDFNRKKPSAGLKAFRIVCRNLPFNTTQDEFKELFSKFGTVKEIQLPKCKDKKYPNSCAGFGFIQFGARESARNAVEKLNFSTFKGRKIAVDWSLHKDEYLSKQLGNNEHANLMKVAKKFDDEVKKDESDSEESDRSGSEDEDEEDVDVKEDVDDEEEDDDVEDEENEEVDEEEDLEDEENEKPQKKDEAVEQGRVVFLRTLSFDATNESLKTAMEKYGEVALAILCKFPGTDQKSGNAFVHFKTKEAADQCLEELDVSGIFFEGRIITGHRAVPRTEAKKFDKDPKKKEGKDKRNLKLLRASLIRMGTAQAKGMSEEDSKARHKQIEAAKTKLKNLHMFVSSNRLAIHNIPFNYREDDLFNLCLKHATKKAYIKECRIMRNKTGVDNQGKPVLGRSKGFGFVEFEDHLDALTCLRNLNNNPEVFTDERRPIVEFSIENLNALRIKEKRKELLNQGPPNRHRPDQAEKQARLEAALKKSKASLVKDGMKALPKKFGQKIRYRDRKQNSKENQKGGKGGKKGFKINKLSKGRVNKKRR</sequence>
<evidence type="ECO:0000256" key="4">
    <source>
        <dbReference type="ARBA" id="ARBA00023242"/>
    </source>
</evidence>
<keyword evidence="9" id="KW-1185">Reference proteome</keyword>
<dbReference type="CDD" id="cd12416">
    <property type="entry name" value="RRM4_RBM28_like"/>
    <property type="match status" value="1"/>
</dbReference>
<feature type="region of interest" description="Disordered" evidence="6">
    <location>
        <begin position="476"/>
        <end position="495"/>
    </location>
</feature>
<evidence type="ECO:0000259" key="7">
    <source>
        <dbReference type="PROSITE" id="PS50102"/>
    </source>
</evidence>
<evidence type="ECO:0000256" key="2">
    <source>
        <dbReference type="ARBA" id="ARBA00022737"/>
    </source>
</evidence>
<dbReference type="SMART" id="SM00361">
    <property type="entry name" value="RRM_1"/>
    <property type="match status" value="2"/>
</dbReference>
<comment type="subcellular location">
    <subcellularLocation>
        <location evidence="1">Nucleus</location>
    </subcellularLocation>
</comment>
<dbReference type="Proteomes" id="UP000783686">
    <property type="component" value="Unassembled WGS sequence"/>
</dbReference>
<feature type="compositionally biased region" description="Basic residues" evidence="6">
    <location>
        <begin position="542"/>
        <end position="563"/>
    </location>
</feature>
<feature type="region of interest" description="Disordered" evidence="6">
    <location>
        <begin position="505"/>
        <end position="563"/>
    </location>
</feature>
<evidence type="ECO:0000256" key="6">
    <source>
        <dbReference type="SAM" id="MobiDB-lite"/>
    </source>
</evidence>
<feature type="domain" description="RRM" evidence="7">
    <location>
        <begin position="41"/>
        <end position="122"/>
    </location>
</feature>
<dbReference type="PROSITE" id="PS50102">
    <property type="entry name" value="RRM"/>
    <property type="match status" value="3"/>
</dbReference>
<feature type="compositionally biased region" description="Basic and acidic residues" evidence="6">
    <location>
        <begin position="18"/>
        <end position="27"/>
    </location>
</feature>
<dbReference type="SUPFAM" id="SSF54928">
    <property type="entry name" value="RNA-binding domain, RBD"/>
    <property type="match status" value="2"/>
</dbReference>
<comment type="caution">
    <text evidence="8">The sequence shown here is derived from an EMBL/GenBank/DDBJ whole genome shotgun (WGS) entry which is preliminary data.</text>
</comment>
<proteinExistence type="predicted"/>
<dbReference type="OrthoDB" id="3945418at2759"/>
<dbReference type="PANTHER" id="PTHR48039">
    <property type="entry name" value="RNA-BINDING MOTIF PROTEIN 14B"/>
    <property type="match status" value="1"/>
</dbReference>
<feature type="compositionally biased region" description="Basic residues" evidence="6">
    <location>
        <begin position="517"/>
        <end position="529"/>
    </location>
</feature>
<evidence type="ECO:0000256" key="1">
    <source>
        <dbReference type="ARBA" id="ARBA00004123"/>
    </source>
</evidence>
<dbReference type="FunFam" id="3.30.70.330:FF:000182">
    <property type="entry name" value="RNA-binding motif protein 28"/>
    <property type="match status" value="1"/>
</dbReference>
<dbReference type="SMART" id="SM00360">
    <property type="entry name" value="RRM"/>
    <property type="match status" value="3"/>
</dbReference>
<feature type="region of interest" description="Disordered" evidence="6">
    <location>
        <begin position="1"/>
        <end position="27"/>
    </location>
</feature>
<evidence type="ECO:0000256" key="3">
    <source>
        <dbReference type="ARBA" id="ARBA00022884"/>
    </source>
</evidence>
<dbReference type="EMBL" id="CAJFDH010000002">
    <property type="protein sequence ID" value="CAD5211320.1"/>
    <property type="molecule type" value="Genomic_DNA"/>
</dbReference>
<feature type="domain" description="RRM" evidence="7">
    <location>
        <begin position="221"/>
        <end position="301"/>
    </location>
</feature>
<dbReference type="Pfam" id="PF00076">
    <property type="entry name" value="RRM_1"/>
    <property type="match status" value="3"/>
</dbReference>
<name>A0A811K8H3_9BILA</name>
<dbReference type="InterPro" id="IPR035979">
    <property type="entry name" value="RBD_domain_sf"/>
</dbReference>
<dbReference type="GO" id="GO:0005730">
    <property type="term" value="C:nucleolus"/>
    <property type="evidence" value="ECO:0007669"/>
    <property type="project" value="TreeGrafter"/>
</dbReference>
<feature type="compositionally biased region" description="Basic and acidic residues" evidence="6">
    <location>
        <begin position="148"/>
        <end position="165"/>
    </location>
</feature>
<evidence type="ECO:0000313" key="8">
    <source>
        <dbReference type="EMBL" id="CAD5211320.1"/>
    </source>
</evidence>
<keyword evidence="3 5" id="KW-0694">RNA-binding</keyword>
<evidence type="ECO:0000313" key="9">
    <source>
        <dbReference type="Proteomes" id="UP000614601"/>
    </source>
</evidence>
<organism evidence="8 9">
    <name type="scientific">Bursaphelenchus okinawaensis</name>
    <dbReference type="NCBI Taxonomy" id="465554"/>
    <lineage>
        <taxon>Eukaryota</taxon>
        <taxon>Metazoa</taxon>
        <taxon>Ecdysozoa</taxon>
        <taxon>Nematoda</taxon>
        <taxon>Chromadorea</taxon>
        <taxon>Rhabditida</taxon>
        <taxon>Tylenchina</taxon>
        <taxon>Tylenchomorpha</taxon>
        <taxon>Aphelenchoidea</taxon>
        <taxon>Aphelenchoididae</taxon>
        <taxon>Bursaphelenchus</taxon>
    </lineage>
</organism>
<feature type="compositionally biased region" description="Acidic residues" evidence="6">
    <location>
        <begin position="166"/>
        <end position="207"/>
    </location>
</feature>
<feature type="domain" description="RRM" evidence="7">
    <location>
        <begin position="370"/>
        <end position="464"/>
    </location>
</feature>
<dbReference type="InterPro" id="IPR012677">
    <property type="entry name" value="Nucleotide-bd_a/b_plait_sf"/>
</dbReference>